<name>A0A5P2H7Q2_9BURK</name>
<dbReference type="GO" id="GO:0003677">
    <property type="term" value="F:DNA binding"/>
    <property type="evidence" value="ECO:0007669"/>
    <property type="project" value="InterPro"/>
</dbReference>
<dbReference type="OrthoDB" id="1097442at2"/>
<dbReference type="Pfam" id="PF01381">
    <property type="entry name" value="HTH_3"/>
    <property type="match status" value="1"/>
</dbReference>
<reference evidence="2 3" key="1">
    <citation type="submission" date="2019-09" db="EMBL/GenBank/DDBJ databases">
        <title>FDA dAtabase for Regulatory Grade micrObial Sequences (FDA-ARGOS): Supporting development and validation of Infectious Disease Dx tests.</title>
        <authorList>
            <person name="Sciortino C."/>
            <person name="Tallon L."/>
            <person name="Sadzewicz L."/>
            <person name="Vavikolanu K."/>
            <person name="Mehta A."/>
            <person name="Aluvathingal J."/>
            <person name="Nadendla S."/>
            <person name="Nandy P."/>
            <person name="Geyer C."/>
            <person name="Yan Y."/>
            <person name="Sichtig H."/>
        </authorList>
    </citation>
    <scope>NUCLEOTIDE SEQUENCE [LARGE SCALE GENOMIC DNA]</scope>
    <source>
        <strain evidence="2 3">FDAARGOS_664</strain>
    </source>
</reference>
<dbReference type="InterPro" id="IPR010982">
    <property type="entry name" value="Lambda_DNA-bd_dom_sf"/>
</dbReference>
<dbReference type="EMBL" id="CP044065">
    <property type="protein sequence ID" value="QET03758.1"/>
    <property type="molecule type" value="Genomic_DNA"/>
</dbReference>
<accession>A0A5P2H7Q2</accession>
<dbReference type="SUPFAM" id="SSF47413">
    <property type="entry name" value="lambda repressor-like DNA-binding domains"/>
    <property type="match status" value="1"/>
</dbReference>
<evidence type="ECO:0000313" key="2">
    <source>
        <dbReference type="EMBL" id="QET03758.1"/>
    </source>
</evidence>
<feature type="domain" description="HTH cro/C1-type" evidence="1">
    <location>
        <begin position="4"/>
        <end position="35"/>
    </location>
</feature>
<dbReference type="AlphaFoldDB" id="A0A5P2H7Q2"/>
<dbReference type="InterPro" id="IPR001387">
    <property type="entry name" value="Cro/C1-type_HTH"/>
</dbReference>
<organism evidence="2 3">
    <name type="scientific">Cupriavidus pauculus</name>
    <dbReference type="NCBI Taxonomy" id="82633"/>
    <lineage>
        <taxon>Bacteria</taxon>
        <taxon>Pseudomonadati</taxon>
        <taxon>Pseudomonadota</taxon>
        <taxon>Betaproteobacteria</taxon>
        <taxon>Burkholderiales</taxon>
        <taxon>Burkholderiaceae</taxon>
        <taxon>Cupriavidus</taxon>
    </lineage>
</organism>
<evidence type="ECO:0000259" key="1">
    <source>
        <dbReference type="PROSITE" id="PS50943"/>
    </source>
</evidence>
<dbReference type="Proteomes" id="UP000322822">
    <property type="component" value="Chromosome 1"/>
</dbReference>
<gene>
    <name evidence="2" type="ORF">FOB72_09090</name>
</gene>
<sequence length="41" mass="4357">MQTSAVSRIERGEGAPTLHTLARIAVALSVPLASLMQRAPR</sequence>
<dbReference type="Gene3D" id="1.10.260.40">
    <property type="entry name" value="lambda repressor-like DNA-binding domains"/>
    <property type="match status" value="1"/>
</dbReference>
<dbReference type="CDD" id="cd00093">
    <property type="entry name" value="HTH_XRE"/>
    <property type="match status" value="1"/>
</dbReference>
<protein>
    <submittedName>
        <fullName evidence="2">Helix-turn-helix transcriptional regulator</fullName>
    </submittedName>
</protein>
<proteinExistence type="predicted"/>
<evidence type="ECO:0000313" key="3">
    <source>
        <dbReference type="Proteomes" id="UP000322822"/>
    </source>
</evidence>
<dbReference type="PROSITE" id="PS50943">
    <property type="entry name" value="HTH_CROC1"/>
    <property type="match status" value="1"/>
</dbReference>